<gene>
    <name evidence="1" type="ORF">Fot_15243</name>
</gene>
<comment type="caution">
    <text evidence="1">The sequence shown here is derived from an EMBL/GenBank/DDBJ whole genome shotgun (WGS) entry which is preliminary data.</text>
</comment>
<evidence type="ECO:0008006" key="3">
    <source>
        <dbReference type="Google" id="ProtNLM"/>
    </source>
</evidence>
<dbReference type="AlphaFoldDB" id="A0ABD1W939"/>
<organism evidence="1 2">
    <name type="scientific">Forsythia ovata</name>
    <dbReference type="NCBI Taxonomy" id="205694"/>
    <lineage>
        <taxon>Eukaryota</taxon>
        <taxon>Viridiplantae</taxon>
        <taxon>Streptophyta</taxon>
        <taxon>Embryophyta</taxon>
        <taxon>Tracheophyta</taxon>
        <taxon>Spermatophyta</taxon>
        <taxon>Magnoliopsida</taxon>
        <taxon>eudicotyledons</taxon>
        <taxon>Gunneridae</taxon>
        <taxon>Pentapetalae</taxon>
        <taxon>asterids</taxon>
        <taxon>lamiids</taxon>
        <taxon>Lamiales</taxon>
        <taxon>Oleaceae</taxon>
        <taxon>Forsythieae</taxon>
        <taxon>Forsythia</taxon>
    </lineage>
</organism>
<evidence type="ECO:0000313" key="2">
    <source>
        <dbReference type="Proteomes" id="UP001604277"/>
    </source>
</evidence>
<name>A0ABD1W939_9LAMI</name>
<evidence type="ECO:0000313" key="1">
    <source>
        <dbReference type="EMBL" id="KAL2546010.1"/>
    </source>
</evidence>
<proteinExistence type="predicted"/>
<keyword evidence="2" id="KW-1185">Reference proteome</keyword>
<reference evidence="2" key="1">
    <citation type="submission" date="2024-07" db="EMBL/GenBank/DDBJ databases">
        <title>Two chromosome-level genome assemblies of Korean endemic species Abeliophyllum distichum and Forsythia ovata (Oleaceae).</title>
        <authorList>
            <person name="Jang H."/>
        </authorList>
    </citation>
    <scope>NUCLEOTIDE SEQUENCE [LARGE SCALE GENOMIC DNA]</scope>
</reference>
<dbReference type="EMBL" id="JBFOLJ010000004">
    <property type="protein sequence ID" value="KAL2546010.1"/>
    <property type="molecule type" value="Genomic_DNA"/>
</dbReference>
<accession>A0ABD1W939</accession>
<protein>
    <recommendedName>
        <fullName evidence="3">Maturase K</fullName>
    </recommendedName>
</protein>
<sequence>MDEYDDLSCSGYGFRIDALNKTRRRSFERKFYLKLTIKFLRNLHVNFRIGKVSLIHATEVFLEHMEMRLLDLFASLRYNVVQLGSSLGKKRPSSDSRSSLAKKFRTGVSSGPPLVELFRTQLEGLQSSTVVCSLPNFLSRCCSLLFGASNKARKDFSTTMTAR</sequence>
<dbReference type="Proteomes" id="UP001604277">
    <property type="component" value="Unassembled WGS sequence"/>
</dbReference>